<dbReference type="Pfam" id="PF13520">
    <property type="entry name" value="AA_permease_2"/>
    <property type="match status" value="1"/>
</dbReference>
<dbReference type="Gene3D" id="1.20.1740.10">
    <property type="entry name" value="Amino acid/polyamine transporter I"/>
    <property type="match status" value="1"/>
</dbReference>
<sequence length="662" mass="72068">MALKSNLFKQIKELLFGPARDPFAPETRQHIALMAFFAWVGLGADGLSSSAYGPEEAFKALGTHVHLSLYLAIATAFTVFLISTAYNQVIELFPTGGGGYKVATQLIGPHAGLISGAALIVDYVLTIAISVASGVDAVFSSLPTAWQSHKLTVELFLTLFLMFLNLRGMKESIKILTPIFMGFVITHVLIIVYGVAIRGNEIPSIVHQTLHETSSLAGQMGWVFVASLFLRAYSMGGGTYTGIEAVSNNVNVLQEPRVHTGKLTMFYMATSLAFTAGGIILIYLLWNAVPSSNGETLNAVAFRSVIASLGFSPGLSYVLLTTVLVLEGALLYVAANTGLLGGPAVLANMANDGWTPSQFSSLSSRLVTKYGILLMGIAALFILLWSGGIVDLLAVLYSINVFLTFSLSLTGLTLYWWKHREHPQWALRLGVSVVGLIVTSSILMVTLAEKFFEGGWMTLLITSAVIGLCLLIRQHYRETAAQMAKADHLLSQLPATPVVTPPALDPDAPTAVFLISQAKGTGMHTLLWVQRLFPNVYRNFVFLSVGAVDTQSYGGEGSIEGLKESVHSACDYYVNFCHRNGIAAKSYEAYGTDRIAELTRLSEQVHEEFPNEFPNSIFFASKLIFVHDNWLTRILHNQTALQMQRILHLQGMTMVILPMKVD</sequence>
<reference evidence="6" key="1">
    <citation type="submission" date="2018-10" db="EMBL/GenBank/DDBJ databases">
        <authorList>
            <person name="Plewniak F."/>
        </authorList>
    </citation>
    <scope>NUCLEOTIDE SEQUENCE</scope>
</reference>
<feature type="transmembrane region" description="Helical" evidence="5">
    <location>
        <begin position="266"/>
        <end position="286"/>
    </location>
</feature>
<dbReference type="GO" id="GO:0022857">
    <property type="term" value="F:transmembrane transporter activity"/>
    <property type="evidence" value="ECO:0007669"/>
    <property type="project" value="InterPro"/>
</dbReference>
<dbReference type="AlphaFoldDB" id="A0A3P3ZPU2"/>
<evidence type="ECO:0000313" key="6">
    <source>
        <dbReference type="EMBL" id="VAY88722.1"/>
    </source>
</evidence>
<keyword evidence="2 5" id="KW-0812">Transmembrane</keyword>
<name>A0A3P3ZPU2_9ZZZZ</name>
<dbReference type="PANTHER" id="PTHR47704">
    <property type="entry name" value="POTASSIUM TRANSPORTER KIMA"/>
    <property type="match status" value="1"/>
</dbReference>
<comment type="subcellular location">
    <subcellularLocation>
        <location evidence="1">Membrane</location>
        <topology evidence="1">Multi-pass membrane protein</topology>
    </subcellularLocation>
</comment>
<protein>
    <submittedName>
        <fullName evidence="6">Low affinity potassium transport system protein kup</fullName>
    </submittedName>
</protein>
<keyword evidence="3 5" id="KW-1133">Transmembrane helix</keyword>
<feature type="transmembrane region" description="Helical" evidence="5">
    <location>
        <begin position="107"/>
        <end position="131"/>
    </location>
</feature>
<evidence type="ECO:0000256" key="1">
    <source>
        <dbReference type="ARBA" id="ARBA00004141"/>
    </source>
</evidence>
<dbReference type="PANTHER" id="PTHR47704:SF1">
    <property type="entry name" value="POTASSIUM TRANSPORTER KIMA"/>
    <property type="match status" value="1"/>
</dbReference>
<feature type="transmembrane region" description="Helical" evidence="5">
    <location>
        <begin position="394"/>
        <end position="417"/>
    </location>
</feature>
<feature type="transmembrane region" description="Helical" evidence="5">
    <location>
        <begin position="454"/>
        <end position="472"/>
    </location>
</feature>
<dbReference type="InterPro" id="IPR002293">
    <property type="entry name" value="AA/rel_permease1"/>
</dbReference>
<evidence type="ECO:0000256" key="3">
    <source>
        <dbReference type="ARBA" id="ARBA00022989"/>
    </source>
</evidence>
<feature type="transmembrane region" description="Helical" evidence="5">
    <location>
        <begin position="370"/>
        <end position="388"/>
    </location>
</feature>
<evidence type="ECO:0000256" key="2">
    <source>
        <dbReference type="ARBA" id="ARBA00022692"/>
    </source>
</evidence>
<feature type="transmembrane region" description="Helical" evidence="5">
    <location>
        <begin position="67"/>
        <end position="86"/>
    </location>
</feature>
<feature type="transmembrane region" description="Helical" evidence="5">
    <location>
        <begin position="151"/>
        <end position="168"/>
    </location>
</feature>
<gene>
    <name evidence="6" type="primary">kup</name>
    <name evidence="6" type="ORF">CARN8_3760011</name>
</gene>
<keyword evidence="4 5" id="KW-0472">Membrane</keyword>
<dbReference type="GO" id="GO:0016020">
    <property type="term" value="C:membrane"/>
    <property type="evidence" value="ECO:0007669"/>
    <property type="project" value="UniProtKB-SubCell"/>
</dbReference>
<evidence type="ECO:0000256" key="5">
    <source>
        <dbReference type="SAM" id="Phobius"/>
    </source>
</evidence>
<evidence type="ECO:0000256" key="4">
    <source>
        <dbReference type="ARBA" id="ARBA00023136"/>
    </source>
</evidence>
<feature type="transmembrane region" description="Helical" evidence="5">
    <location>
        <begin position="30"/>
        <end position="47"/>
    </location>
</feature>
<accession>A0A3P3ZPU2</accession>
<dbReference type="EMBL" id="UOYP01000308">
    <property type="protein sequence ID" value="VAY88722.1"/>
    <property type="molecule type" value="Genomic_DNA"/>
</dbReference>
<proteinExistence type="predicted"/>
<organism evidence="6">
    <name type="scientific">mine drainage metagenome</name>
    <dbReference type="NCBI Taxonomy" id="410659"/>
    <lineage>
        <taxon>unclassified sequences</taxon>
        <taxon>metagenomes</taxon>
        <taxon>ecological metagenomes</taxon>
    </lineage>
</organism>
<feature type="transmembrane region" description="Helical" evidence="5">
    <location>
        <begin position="306"/>
        <end position="326"/>
    </location>
</feature>
<feature type="transmembrane region" description="Helical" evidence="5">
    <location>
        <begin position="429"/>
        <end position="448"/>
    </location>
</feature>
<dbReference type="InterPro" id="IPR053153">
    <property type="entry name" value="APC_K+_Transporter"/>
</dbReference>
<feature type="transmembrane region" description="Helical" evidence="5">
    <location>
        <begin position="175"/>
        <end position="196"/>
    </location>
</feature>